<organism evidence="1 2">
    <name type="scientific">Hungatella hathewayi DSM 13479</name>
    <dbReference type="NCBI Taxonomy" id="566550"/>
    <lineage>
        <taxon>Bacteria</taxon>
        <taxon>Bacillati</taxon>
        <taxon>Bacillota</taxon>
        <taxon>Clostridia</taxon>
        <taxon>Lachnospirales</taxon>
        <taxon>Lachnospiraceae</taxon>
        <taxon>Hungatella</taxon>
    </lineage>
</organism>
<accession>D3AAK5</accession>
<gene>
    <name evidence="1" type="ORF">CLOSTHATH_00626</name>
</gene>
<dbReference type="AlphaFoldDB" id="D3AAK5"/>
<dbReference type="HOGENOM" id="CLU_2806630_0_0_9"/>
<dbReference type="Proteomes" id="UP000004968">
    <property type="component" value="Unassembled WGS sequence"/>
</dbReference>
<sequence>MLPDVQPGSIYSCNFIIRSFPGLSLNFINTCFCTLYSAKIQFEYFYLKDYTVICQGGAEYDNRIRLY</sequence>
<reference evidence="1 2" key="1">
    <citation type="submission" date="2010-01" db="EMBL/GenBank/DDBJ databases">
        <authorList>
            <person name="Weinstock G."/>
            <person name="Sodergren E."/>
            <person name="Clifton S."/>
            <person name="Fulton L."/>
            <person name="Fulton B."/>
            <person name="Courtney L."/>
            <person name="Fronick C."/>
            <person name="Harrison M."/>
            <person name="Strong C."/>
            <person name="Farmer C."/>
            <person name="Delahaunty K."/>
            <person name="Markovic C."/>
            <person name="Hall O."/>
            <person name="Minx P."/>
            <person name="Tomlinson C."/>
            <person name="Mitreva M."/>
            <person name="Nelson J."/>
            <person name="Hou S."/>
            <person name="Wollam A."/>
            <person name="Pepin K.H."/>
            <person name="Johnson M."/>
            <person name="Bhonagiri V."/>
            <person name="Nash W.E."/>
            <person name="Warren W."/>
            <person name="Chinwalla A."/>
            <person name="Mardis E.R."/>
            <person name="Wilson R.K."/>
        </authorList>
    </citation>
    <scope>NUCLEOTIDE SEQUENCE [LARGE SCALE GENOMIC DNA]</scope>
    <source>
        <strain evidence="1 2">DSM 13479</strain>
    </source>
</reference>
<evidence type="ECO:0000313" key="1">
    <source>
        <dbReference type="EMBL" id="EFD01173.1"/>
    </source>
</evidence>
<name>D3AAK5_9FIRM</name>
<protein>
    <submittedName>
        <fullName evidence="1">Uncharacterized protein</fullName>
    </submittedName>
</protein>
<evidence type="ECO:0000313" key="2">
    <source>
        <dbReference type="Proteomes" id="UP000004968"/>
    </source>
</evidence>
<proteinExistence type="predicted"/>
<dbReference type="EMBL" id="ACIO01000035">
    <property type="protein sequence ID" value="EFD01173.1"/>
    <property type="molecule type" value="Genomic_DNA"/>
</dbReference>
<comment type="caution">
    <text evidence="1">The sequence shown here is derived from an EMBL/GenBank/DDBJ whole genome shotgun (WGS) entry which is preliminary data.</text>
</comment>